<keyword evidence="3 5" id="KW-1133">Transmembrane helix</keyword>
<feature type="transmembrane region" description="Helical" evidence="5">
    <location>
        <begin position="255"/>
        <end position="274"/>
    </location>
</feature>
<keyword evidence="4 5" id="KW-0472">Membrane</keyword>
<feature type="transmembrane region" description="Helical" evidence="5">
    <location>
        <begin position="295"/>
        <end position="314"/>
    </location>
</feature>
<reference evidence="7" key="1">
    <citation type="submission" date="2016-11" db="EMBL/GenBank/DDBJ databases">
        <authorList>
            <person name="Varghese N."/>
            <person name="Submissions S."/>
        </authorList>
    </citation>
    <scope>NUCLEOTIDE SEQUENCE [LARGE SCALE GENOMIC DNA]</scope>
    <source>
        <strain evidence="7">DSM 3071</strain>
    </source>
</reference>
<feature type="transmembrane region" description="Helical" evidence="5">
    <location>
        <begin position="93"/>
        <end position="114"/>
    </location>
</feature>
<dbReference type="InterPro" id="IPR002797">
    <property type="entry name" value="Polysacc_synth"/>
</dbReference>
<feature type="transmembrane region" description="Helical" evidence="5">
    <location>
        <begin position="153"/>
        <end position="170"/>
    </location>
</feature>
<keyword evidence="2 5" id="KW-0812">Transmembrane</keyword>
<keyword evidence="7" id="KW-1185">Reference proteome</keyword>
<comment type="subcellular location">
    <subcellularLocation>
        <location evidence="1">Membrane</location>
        <topology evidence="1">Multi-pass membrane protein</topology>
    </subcellularLocation>
</comment>
<organism evidence="6 7">
    <name type="scientific">Butyrivibrio fibrisolvens DSM 3071</name>
    <dbReference type="NCBI Taxonomy" id="1121131"/>
    <lineage>
        <taxon>Bacteria</taxon>
        <taxon>Bacillati</taxon>
        <taxon>Bacillota</taxon>
        <taxon>Clostridia</taxon>
        <taxon>Lachnospirales</taxon>
        <taxon>Lachnospiraceae</taxon>
        <taxon>Butyrivibrio</taxon>
    </lineage>
</organism>
<proteinExistence type="predicted"/>
<gene>
    <name evidence="6" type="ORF">SAMN02745229_02914</name>
</gene>
<dbReference type="OrthoDB" id="9815702at2"/>
<feature type="transmembrane region" description="Helical" evidence="5">
    <location>
        <begin position="218"/>
        <end position="243"/>
    </location>
</feature>
<dbReference type="InterPro" id="IPR052556">
    <property type="entry name" value="PolySynth_Transporter"/>
</dbReference>
<dbReference type="STRING" id="1121131.SAMN02745229_02914"/>
<dbReference type="PANTHER" id="PTHR43424:SF1">
    <property type="entry name" value="LOCUS PUTATIVE PROTEIN 1-RELATED"/>
    <property type="match status" value="1"/>
</dbReference>
<feature type="transmembrane region" description="Helical" evidence="5">
    <location>
        <begin position="392"/>
        <end position="410"/>
    </location>
</feature>
<feature type="transmembrane region" description="Helical" evidence="5">
    <location>
        <begin position="448"/>
        <end position="469"/>
    </location>
</feature>
<dbReference type="CDD" id="cd13128">
    <property type="entry name" value="MATE_Wzx_like"/>
    <property type="match status" value="1"/>
</dbReference>
<sequence>MGQGIENDSPSVQKNTVFNTIRTISSIIYPLITFPYISRVLGAENVGKVNFSSSFVSYFSLITTLGITSYAIRECSLVKDDKKELEKTSSQIYSINICMAVVAYVVLILCTLFVPKLSGYKTLILIQSLGIILTVIGTDWLNTAMEDFRYITIRTAVFQILALICMFAFVRSREHYKAYAVTAIIASSGAYIANVFYRKKYCHVRFTTHMDWKRHTGPIVTMVTMILAQHILNNLDITMIGVIKDDTAVGLYTTAAYLINFVTQLANAIIFVIMPQMTKAFDNNDNEQLNSLYRYTVSFMLAVALPCFAGLLVMPEEILTLIGGAEYLPSAGVVRILSFSMLFMLVGSFFGNIILIPAKREKQFMRACMSGMVINAITNCILIPPLGIHGAAITTVAANIVIMVISMIGKPAEIRLSNVGKIITGPILGTIFVFIICIAFKVLIENVIIRLLIAIVVSGIAYLVTLIAVKDEFAQSTIIPVFRKVLKIGK</sequence>
<feature type="transmembrane region" description="Helical" evidence="5">
    <location>
        <begin position="55"/>
        <end position="72"/>
    </location>
</feature>
<evidence type="ECO:0000256" key="5">
    <source>
        <dbReference type="SAM" id="Phobius"/>
    </source>
</evidence>
<dbReference type="EMBL" id="FQXK01000026">
    <property type="protein sequence ID" value="SHI32787.1"/>
    <property type="molecule type" value="Genomic_DNA"/>
</dbReference>
<dbReference type="Pfam" id="PF01943">
    <property type="entry name" value="Polysacc_synt"/>
    <property type="match status" value="1"/>
</dbReference>
<feature type="transmembrane region" description="Helical" evidence="5">
    <location>
        <begin position="120"/>
        <end position="141"/>
    </location>
</feature>
<evidence type="ECO:0000313" key="6">
    <source>
        <dbReference type="EMBL" id="SHI32787.1"/>
    </source>
</evidence>
<dbReference type="PANTHER" id="PTHR43424">
    <property type="entry name" value="LOCUS PUTATIVE PROTEIN 1-RELATED"/>
    <property type="match status" value="1"/>
</dbReference>
<evidence type="ECO:0000256" key="1">
    <source>
        <dbReference type="ARBA" id="ARBA00004141"/>
    </source>
</evidence>
<evidence type="ECO:0000256" key="3">
    <source>
        <dbReference type="ARBA" id="ARBA00022989"/>
    </source>
</evidence>
<feature type="transmembrane region" description="Helical" evidence="5">
    <location>
        <begin position="334"/>
        <end position="355"/>
    </location>
</feature>
<dbReference type="AlphaFoldDB" id="A0A1M6A8L3"/>
<protein>
    <submittedName>
        <fullName evidence="6">Membrane protein involved in the export of O-antigen and teichoic acid</fullName>
    </submittedName>
</protein>
<evidence type="ECO:0000313" key="7">
    <source>
        <dbReference type="Proteomes" id="UP000184278"/>
    </source>
</evidence>
<feature type="transmembrane region" description="Helical" evidence="5">
    <location>
        <begin position="176"/>
        <end position="197"/>
    </location>
</feature>
<feature type="transmembrane region" description="Helical" evidence="5">
    <location>
        <begin position="422"/>
        <end position="442"/>
    </location>
</feature>
<evidence type="ECO:0000256" key="4">
    <source>
        <dbReference type="ARBA" id="ARBA00023136"/>
    </source>
</evidence>
<evidence type="ECO:0000256" key="2">
    <source>
        <dbReference type="ARBA" id="ARBA00022692"/>
    </source>
</evidence>
<name>A0A1M6A8L3_BUTFI</name>
<dbReference type="GeneID" id="89511314"/>
<dbReference type="RefSeq" id="WP_073388834.1">
    <property type="nucleotide sequence ID" value="NZ_FQXK01000026.1"/>
</dbReference>
<dbReference type="GO" id="GO:0016020">
    <property type="term" value="C:membrane"/>
    <property type="evidence" value="ECO:0007669"/>
    <property type="project" value="UniProtKB-SubCell"/>
</dbReference>
<accession>A0A1M6A8L3</accession>
<dbReference type="Proteomes" id="UP000184278">
    <property type="component" value="Unassembled WGS sequence"/>
</dbReference>